<dbReference type="AlphaFoldDB" id="A0A5A8DKE6"/>
<feature type="compositionally biased region" description="Low complexity" evidence="1">
    <location>
        <begin position="330"/>
        <end position="349"/>
    </location>
</feature>
<dbReference type="SUPFAM" id="SSF47473">
    <property type="entry name" value="EF-hand"/>
    <property type="match status" value="1"/>
</dbReference>
<dbReference type="PROSITE" id="PS50222">
    <property type="entry name" value="EF_HAND_2"/>
    <property type="match status" value="1"/>
</dbReference>
<feature type="domain" description="EF-hand" evidence="2">
    <location>
        <begin position="12"/>
        <end position="47"/>
    </location>
</feature>
<dbReference type="GO" id="GO:0005509">
    <property type="term" value="F:calcium ion binding"/>
    <property type="evidence" value="ECO:0007669"/>
    <property type="project" value="InterPro"/>
</dbReference>
<dbReference type="InterPro" id="IPR029147">
    <property type="entry name" value="CFAP77"/>
</dbReference>
<dbReference type="EMBL" id="VLTL01000044">
    <property type="protein sequence ID" value="KAA0165866.1"/>
    <property type="molecule type" value="Genomic_DNA"/>
</dbReference>
<evidence type="ECO:0000313" key="3">
    <source>
        <dbReference type="EMBL" id="KAA0165866.1"/>
    </source>
</evidence>
<feature type="region of interest" description="Disordered" evidence="1">
    <location>
        <begin position="301"/>
        <end position="355"/>
    </location>
</feature>
<dbReference type="Proteomes" id="UP000324907">
    <property type="component" value="Unassembled WGS sequence"/>
</dbReference>
<feature type="region of interest" description="Disordered" evidence="1">
    <location>
        <begin position="182"/>
        <end position="208"/>
    </location>
</feature>
<name>A0A5A8DKE6_CAFRO</name>
<sequence>MASPAMSKSTKELVAEINRLFERHDKGHDRILGRAEITAILRELEGKASESEVVGLLRLCNGTAREDGTVSCDEFTKWFVAKHRGIQGQKLNRLLIKEPLGAPRHTAYKLPPSTFSYGVKAVPDRYNAKACITGWHAPDRRGDRAAEPARVDPATTAVFGMPSKAQGYKSSDVIRNRFGAVAPRQDPEYPAGTASSKPRAAASTPEVRPTHAYTLAASRGRAMAAAAKGETAGASVTSVAAGTLGATALAAAAAAAGRTGGEGGIRLNGEGTWKMRRFQHTKPVTDTFATRKPEAFRALEQRVKQQKAAAASPGGRRGAGGRHRDGPSAGAGADGAVGAAEAPAAAAAEAKADAE</sequence>
<evidence type="ECO:0000256" key="1">
    <source>
        <dbReference type="SAM" id="MobiDB-lite"/>
    </source>
</evidence>
<dbReference type="Gene3D" id="1.10.238.10">
    <property type="entry name" value="EF-hand"/>
    <property type="match status" value="1"/>
</dbReference>
<evidence type="ECO:0000259" key="2">
    <source>
        <dbReference type="PROSITE" id="PS50222"/>
    </source>
</evidence>
<gene>
    <name evidence="3" type="ORF">FNF28_03371</name>
</gene>
<organism evidence="3 4">
    <name type="scientific">Cafeteria roenbergensis</name>
    <name type="common">Marine flagellate</name>
    <dbReference type="NCBI Taxonomy" id="33653"/>
    <lineage>
        <taxon>Eukaryota</taxon>
        <taxon>Sar</taxon>
        <taxon>Stramenopiles</taxon>
        <taxon>Bigyra</taxon>
        <taxon>Opalozoa</taxon>
        <taxon>Bicosoecida</taxon>
        <taxon>Cafeteriaceae</taxon>
        <taxon>Cafeteria</taxon>
    </lineage>
</organism>
<comment type="caution">
    <text evidence="3">The sequence shown here is derived from an EMBL/GenBank/DDBJ whole genome shotgun (WGS) entry which is preliminary data.</text>
</comment>
<dbReference type="InterPro" id="IPR002048">
    <property type="entry name" value="EF_hand_dom"/>
</dbReference>
<evidence type="ECO:0000313" key="4">
    <source>
        <dbReference type="Proteomes" id="UP000324907"/>
    </source>
</evidence>
<proteinExistence type="predicted"/>
<protein>
    <recommendedName>
        <fullName evidence="2">EF-hand domain-containing protein</fullName>
    </recommendedName>
</protein>
<accession>A0A5A8DKE6</accession>
<dbReference type="InterPro" id="IPR011992">
    <property type="entry name" value="EF-hand-dom_pair"/>
</dbReference>
<dbReference type="Pfam" id="PF14825">
    <property type="entry name" value="CFAP77"/>
    <property type="match status" value="1"/>
</dbReference>
<reference evidence="3 4" key="1">
    <citation type="submission" date="2019-07" db="EMBL/GenBank/DDBJ databases">
        <title>Genomes of Cafeteria roenbergensis.</title>
        <authorList>
            <person name="Fischer M.G."/>
            <person name="Hackl T."/>
            <person name="Roman M."/>
        </authorList>
    </citation>
    <scope>NUCLEOTIDE SEQUENCE [LARGE SCALE GENOMIC DNA]</scope>
    <source>
        <strain evidence="3 4">RCC970-E3</strain>
    </source>
</reference>